<reference evidence="1 2" key="1">
    <citation type="journal article" date="2014" name="Genome Biol. Evol.">
        <title>The genome of the myxosporean Thelohanellus kitauei shows adaptations to nutrient acquisition within its fish host.</title>
        <authorList>
            <person name="Yang Y."/>
            <person name="Xiong J."/>
            <person name="Zhou Z."/>
            <person name="Huo F."/>
            <person name="Miao W."/>
            <person name="Ran C."/>
            <person name="Liu Y."/>
            <person name="Zhang J."/>
            <person name="Feng J."/>
            <person name="Wang M."/>
            <person name="Wang M."/>
            <person name="Wang L."/>
            <person name="Yao B."/>
        </authorList>
    </citation>
    <scope>NUCLEOTIDE SEQUENCE [LARGE SCALE GENOMIC DNA]</scope>
    <source>
        <strain evidence="1">Wuqing</strain>
    </source>
</reference>
<evidence type="ECO:0000313" key="1">
    <source>
        <dbReference type="EMBL" id="KII60721.1"/>
    </source>
</evidence>
<sequence>MNTTKIREDTLFIETTSSKQVNINLFYLKQSLSTEIVKVSQTQQLMTFKPSDSQMRTTEMREDTSVMETTYSTKVNRFIISDNEFTYYNCYHETNRTTNDIYTV</sequence>
<protein>
    <submittedName>
        <fullName evidence="1">Uncharacterized protein</fullName>
    </submittedName>
</protein>
<dbReference type="EMBL" id="JWZT01005483">
    <property type="protein sequence ID" value="KII60721.1"/>
    <property type="molecule type" value="Genomic_DNA"/>
</dbReference>
<gene>
    <name evidence="1" type="ORF">RF11_13502</name>
</gene>
<dbReference type="AlphaFoldDB" id="A0A0C2MGA7"/>
<comment type="caution">
    <text evidence="1">The sequence shown here is derived from an EMBL/GenBank/DDBJ whole genome shotgun (WGS) entry which is preliminary data.</text>
</comment>
<evidence type="ECO:0000313" key="2">
    <source>
        <dbReference type="Proteomes" id="UP000031668"/>
    </source>
</evidence>
<keyword evidence="2" id="KW-1185">Reference proteome</keyword>
<organism evidence="1 2">
    <name type="scientific">Thelohanellus kitauei</name>
    <name type="common">Myxosporean</name>
    <dbReference type="NCBI Taxonomy" id="669202"/>
    <lineage>
        <taxon>Eukaryota</taxon>
        <taxon>Metazoa</taxon>
        <taxon>Cnidaria</taxon>
        <taxon>Myxozoa</taxon>
        <taxon>Myxosporea</taxon>
        <taxon>Bivalvulida</taxon>
        <taxon>Platysporina</taxon>
        <taxon>Myxobolidae</taxon>
        <taxon>Thelohanellus</taxon>
    </lineage>
</organism>
<name>A0A0C2MGA7_THEKT</name>
<dbReference type="Proteomes" id="UP000031668">
    <property type="component" value="Unassembled WGS sequence"/>
</dbReference>
<proteinExistence type="predicted"/>
<accession>A0A0C2MGA7</accession>